<evidence type="ECO:0000256" key="6">
    <source>
        <dbReference type="ARBA" id="ARBA00023077"/>
    </source>
</evidence>
<dbReference type="PANTHER" id="PTHR30069">
    <property type="entry name" value="TONB-DEPENDENT OUTER MEMBRANE RECEPTOR"/>
    <property type="match status" value="1"/>
</dbReference>
<evidence type="ECO:0000313" key="15">
    <source>
        <dbReference type="EMBL" id="QOP43336.1"/>
    </source>
</evidence>
<evidence type="ECO:0000259" key="14">
    <source>
        <dbReference type="Pfam" id="PF07715"/>
    </source>
</evidence>
<evidence type="ECO:0000313" key="16">
    <source>
        <dbReference type="Proteomes" id="UP000593719"/>
    </source>
</evidence>
<dbReference type="Gene3D" id="2.170.130.10">
    <property type="entry name" value="TonB-dependent receptor, plug domain"/>
    <property type="match status" value="1"/>
</dbReference>
<evidence type="ECO:0000256" key="4">
    <source>
        <dbReference type="ARBA" id="ARBA00022692"/>
    </source>
</evidence>
<evidence type="ECO:0000256" key="8">
    <source>
        <dbReference type="ARBA" id="ARBA00023170"/>
    </source>
</evidence>
<dbReference type="GO" id="GO:0015344">
    <property type="term" value="F:siderophore uptake transmembrane transporter activity"/>
    <property type="evidence" value="ECO:0007669"/>
    <property type="project" value="TreeGrafter"/>
</dbReference>
<feature type="domain" description="TonB-dependent receptor-like beta-barrel" evidence="13">
    <location>
        <begin position="238"/>
        <end position="685"/>
    </location>
</feature>
<dbReference type="InterPro" id="IPR010917">
    <property type="entry name" value="TonB_rcpt_CS"/>
</dbReference>
<dbReference type="GO" id="GO:0009279">
    <property type="term" value="C:cell outer membrane"/>
    <property type="evidence" value="ECO:0007669"/>
    <property type="project" value="UniProtKB-SubCell"/>
</dbReference>
<dbReference type="SUPFAM" id="SSF56935">
    <property type="entry name" value="Porins"/>
    <property type="match status" value="1"/>
</dbReference>
<evidence type="ECO:0000256" key="2">
    <source>
        <dbReference type="ARBA" id="ARBA00022448"/>
    </source>
</evidence>
<dbReference type="PANTHER" id="PTHR30069:SF29">
    <property type="entry name" value="HEMOGLOBIN AND HEMOGLOBIN-HAPTOGLOBIN-BINDING PROTEIN 1-RELATED"/>
    <property type="match status" value="1"/>
</dbReference>
<evidence type="ECO:0000256" key="10">
    <source>
        <dbReference type="PROSITE-ProRule" id="PRU01360"/>
    </source>
</evidence>
<dbReference type="AlphaFoldDB" id="A0A7M1B1D4"/>
<dbReference type="CDD" id="cd01347">
    <property type="entry name" value="ligand_gated_channel"/>
    <property type="match status" value="1"/>
</dbReference>
<dbReference type="InterPro" id="IPR000531">
    <property type="entry name" value="Beta-barrel_TonB"/>
</dbReference>
<feature type="signal peptide" evidence="12">
    <location>
        <begin position="1"/>
        <end position="21"/>
    </location>
</feature>
<evidence type="ECO:0000256" key="11">
    <source>
        <dbReference type="RuleBase" id="RU003357"/>
    </source>
</evidence>
<evidence type="ECO:0000256" key="1">
    <source>
        <dbReference type="ARBA" id="ARBA00004571"/>
    </source>
</evidence>
<keyword evidence="16" id="KW-1185">Reference proteome</keyword>
<dbReference type="Gene3D" id="2.40.170.20">
    <property type="entry name" value="TonB-dependent receptor, beta-barrel domain"/>
    <property type="match status" value="1"/>
</dbReference>
<organism evidence="15 16">
    <name type="scientific">Sulfurimonas sediminis</name>
    <dbReference type="NCBI Taxonomy" id="2590020"/>
    <lineage>
        <taxon>Bacteria</taxon>
        <taxon>Pseudomonadati</taxon>
        <taxon>Campylobacterota</taxon>
        <taxon>Epsilonproteobacteria</taxon>
        <taxon>Campylobacterales</taxon>
        <taxon>Sulfurimonadaceae</taxon>
        <taxon>Sulfurimonas</taxon>
    </lineage>
</organism>
<feature type="chain" id="PRO_5032531405" evidence="12">
    <location>
        <begin position="22"/>
        <end position="729"/>
    </location>
</feature>
<accession>A0A7M1B1D4</accession>
<dbReference type="InterPro" id="IPR039426">
    <property type="entry name" value="TonB-dep_rcpt-like"/>
</dbReference>
<comment type="similarity">
    <text evidence="10 11">Belongs to the TonB-dependent receptor family.</text>
</comment>
<name>A0A7M1B1D4_9BACT</name>
<evidence type="ECO:0000256" key="7">
    <source>
        <dbReference type="ARBA" id="ARBA00023136"/>
    </source>
</evidence>
<evidence type="ECO:0000256" key="9">
    <source>
        <dbReference type="ARBA" id="ARBA00023237"/>
    </source>
</evidence>
<dbReference type="PROSITE" id="PS01156">
    <property type="entry name" value="TONB_DEPENDENT_REC_2"/>
    <property type="match status" value="1"/>
</dbReference>
<keyword evidence="3 10" id="KW-1134">Transmembrane beta strand</keyword>
<feature type="domain" description="TonB-dependent receptor plug" evidence="14">
    <location>
        <begin position="49"/>
        <end position="150"/>
    </location>
</feature>
<comment type="subcellular location">
    <subcellularLocation>
        <location evidence="1 10">Cell outer membrane</location>
        <topology evidence="1 10">Multi-pass membrane protein</topology>
    </subcellularLocation>
</comment>
<dbReference type="GO" id="GO:0044718">
    <property type="term" value="P:siderophore transmembrane transport"/>
    <property type="evidence" value="ECO:0007669"/>
    <property type="project" value="TreeGrafter"/>
</dbReference>
<dbReference type="InterPro" id="IPR012910">
    <property type="entry name" value="Plug_dom"/>
</dbReference>
<keyword evidence="9 10" id="KW-0998">Cell outer membrane</keyword>
<evidence type="ECO:0000256" key="5">
    <source>
        <dbReference type="ARBA" id="ARBA00022729"/>
    </source>
</evidence>
<keyword evidence="5 12" id="KW-0732">Signal</keyword>
<evidence type="ECO:0000256" key="3">
    <source>
        <dbReference type="ARBA" id="ARBA00022452"/>
    </source>
</evidence>
<keyword evidence="7 10" id="KW-0472">Membrane</keyword>
<dbReference type="InterPro" id="IPR037066">
    <property type="entry name" value="Plug_dom_sf"/>
</dbReference>
<dbReference type="InterPro" id="IPR036942">
    <property type="entry name" value="Beta-barrel_TonB_sf"/>
</dbReference>
<dbReference type="PROSITE" id="PS52016">
    <property type="entry name" value="TONB_DEPENDENT_REC_3"/>
    <property type="match status" value="1"/>
</dbReference>
<protein>
    <submittedName>
        <fullName evidence="15">TonB-dependent receptor</fullName>
    </submittedName>
</protein>
<proteinExistence type="inferred from homology"/>
<dbReference type="Pfam" id="PF07715">
    <property type="entry name" value="Plug"/>
    <property type="match status" value="1"/>
</dbReference>
<dbReference type="Proteomes" id="UP000593719">
    <property type="component" value="Chromosome"/>
</dbReference>
<keyword evidence="4 10" id="KW-0812">Transmembrane</keyword>
<evidence type="ECO:0000259" key="13">
    <source>
        <dbReference type="Pfam" id="PF00593"/>
    </source>
</evidence>
<gene>
    <name evidence="15" type="ORF">FJR45_04985</name>
</gene>
<keyword evidence="2 10" id="KW-0813">Transport</keyword>
<keyword evidence="8 15" id="KW-0675">Receptor</keyword>
<keyword evidence="6 11" id="KW-0798">TonB box</keyword>
<dbReference type="EMBL" id="CP041235">
    <property type="protein sequence ID" value="QOP43336.1"/>
    <property type="molecule type" value="Genomic_DNA"/>
</dbReference>
<reference evidence="15 16" key="1">
    <citation type="submission" date="2019-06" db="EMBL/GenBank/DDBJ databases">
        <title>Sulfurimonas gotlandica sp. nov., a chemoautotrophic and psychrotolerant epsilonproteobacterium isolated from a pelagic redoxcline, and an emended description of the genus Sulfurimonas.</title>
        <authorList>
            <person name="Wang S."/>
            <person name="Jiang L."/>
            <person name="Shao Z."/>
        </authorList>
    </citation>
    <scope>NUCLEOTIDE SEQUENCE [LARGE SCALE GENOMIC DNA]</scope>
    <source>
        <strain evidence="15 16">S2-6</strain>
    </source>
</reference>
<sequence length="729" mass="82670">MKMKRDVYISLICALAINASAASINLDTIEIQSSTIDDKYQDNTTEVSNTYTMSGTEVEEFHAQNIADVLNTIPGVTVRKNENDSNKIHIRGIGAEMYMGEKPGVAIVIDGVPVQERAGSINIDMDNIESIKVIKGGASYLYGNDALAGAIIITTKRAKGKNEGVVATEQGSYGYQKYIASYNYATENFATYLQANYKKSDGYWQDSDYWTKSINGKFQYYVDDTSDVTFGFDKTKRYENDTGSITYATYDPTTQTYTYNADVNKKSYGEVGYATDYDIDLTKLFITYSKDFDNGSNLMLQVYQYDDTTTNQSAAFDSNRDGLRDDHLYDSYANTLQKGVKSEYRIDGTFAATMLGIDIARNKEDKNSKYRVNSTDRAGVLHPIGEVASDTTSKENISAVYAELKYAFTQKLTTTFNVRYDNIAYDYTNNLTAYNRETTFNEISYRAGATYKLDKKSSFYANASTGFRVPTLSQMYAGDLITSTYSGTYTNNTNIKTEKTYNYEIGYRLKTNLFSYNLSVYQLDRKDVIGRSSGNYASTRGVDVFYDNMADVRNRGVELSILSDKKQMVYFTLNYTYLDSKYTRYDEYNLILRDQITDRDYVAGVYNLTGNTIPRTSKHTVYLEGNYRVLKPLLITADVTYRSSQYADEMNQIKVNGYAVVNLRLKYNTKISHFPIEMFAKIENLFDEQYYMMPRVTGDRNDDGLYDVRDMGLTVNPGRTFLAGLSAKF</sequence>
<dbReference type="Pfam" id="PF00593">
    <property type="entry name" value="TonB_dep_Rec_b-barrel"/>
    <property type="match status" value="1"/>
</dbReference>
<dbReference type="KEGG" id="ssei:FJR45_04985"/>
<evidence type="ECO:0000256" key="12">
    <source>
        <dbReference type="SAM" id="SignalP"/>
    </source>
</evidence>